<dbReference type="InterPro" id="IPR050556">
    <property type="entry name" value="Type_II_TA_system_RNase"/>
</dbReference>
<evidence type="ECO:0000256" key="5">
    <source>
        <dbReference type="ARBA" id="ARBA00022801"/>
    </source>
</evidence>
<dbReference type="PANTHER" id="PTHR33653">
    <property type="entry name" value="RIBONUCLEASE VAPC2"/>
    <property type="match status" value="1"/>
</dbReference>
<evidence type="ECO:0000313" key="9">
    <source>
        <dbReference type="EMBL" id="QHN33589.1"/>
    </source>
</evidence>
<dbReference type="EMBL" id="CP045809">
    <property type="protein sequence ID" value="QHN33589.1"/>
    <property type="molecule type" value="Genomic_DNA"/>
</dbReference>
<accession>A0ABX6IC70</accession>
<name>A0ABX6IC70_9ACTN</name>
<feature type="domain" description="PIN" evidence="8">
    <location>
        <begin position="9"/>
        <end position="122"/>
    </location>
</feature>
<dbReference type="Pfam" id="PF01850">
    <property type="entry name" value="PIN"/>
    <property type="match status" value="1"/>
</dbReference>
<keyword evidence="4" id="KW-0479">Metal-binding</keyword>
<dbReference type="SUPFAM" id="SSF88723">
    <property type="entry name" value="PIN domain-like"/>
    <property type="match status" value="1"/>
</dbReference>
<dbReference type="InterPro" id="IPR029060">
    <property type="entry name" value="PIN-like_dom_sf"/>
</dbReference>
<dbReference type="RefSeq" id="WP_213245761.1">
    <property type="nucleotide sequence ID" value="NZ_CP045806.1"/>
</dbReference>
<dbReference type="Proteomes" id="UP001059836">
    <property type="component" value="Chromosome"/>
</dbReference>
<reference evidence="9" key="1">
    <citation type="journal article" date="2021" name="Nat. Microbiol.">
        <title>Cocultivation of an ultrasmall environmental parasitic bacterium with lytic ability against bacteria associated with wastewater foams.</title>
        <authorList>
            <person name="Batinovic S."/>
            <person name="Rose J.J.A."/>
            <person name="Ratcliffe J."/>
            <person name="Seviour R.J."/>
            <person name="Petrovski S."/>
        </authorList>
    </citation>
    <scope>NUCLEOTIDE SEQUENCE</scope>
    <source>
        <strain evidence="9">CON9</strain>
    </source>
</reference>
<proteinExistence type="inferred from homology"/>
<sequence>MIRTHLRGLIDTNIIIHLERLPKDSLPGEVLISTVTLAELSAGIHQTEDPLERALRVARLQRTEAMFDPLPFDAEAARRYGLIAAGVVAVGRKPRRRSADLMIASVASARRLPLFTTNPDDFIGTEGAVTVVPVSRPDEA</sequence>
<evidence type="ECO:0000256" key="3">
    <source>
        <dbReference type="ARBA" id="ARBA00022722"/>
    </source>
</evidence>
<comment type="cofactor">
    <cofactor evidence="1">
        <name>Mg(2+)</name>
        <dbReference type="ChEBI" id="CHEBI:18420"/>
    </cofactor>
</comment>
<keyword evidence="5" id="KW-0378">Hydrolase</keyword>
<evidence type="ECO:0000256" key="2">
    <source>
        <dbReference type="ARBA" id="ARBA00022649"/>
    </source>
</evidence>
<evidence type="ECO:0000256" key="7">
    <source>
        <dbReference type="ARBA" id="ARBA00038093"/>
    </source>
</evidence>
<evidence type="ECO:0000256" key="4">
    <source>
        <dbReference type="ARBA" id="ARBA00022723"/>
    </source>
</evidence>
<dbReference type="PANTHER" id="PTHR33653:SF1">
    <property type="entry name" value="RIBONUCLEASE VAPC2"/>
    <property type="match status" value="1"/>
</dbReference>
<evidence type="ECO:0000256" key="6">
    <source>
        <dbReference type="ARBA" id="ARBA00022842"/>
    </source>
</evidence>
<gene>
    <name evidence="9" type="ORF">GII31_00380</name>
</gene>
<evidence type="ECO:0000259" key="8">
    <source>
        <dbReference type="Pfam" id="PF01850"/>
    </source>
</evidence>
<keyword evidence="2" id="KW-1277">Toxin-antitoxin system</keyword>
<dbReference type="InterPro" id="IPR002716">
    <property type="entry name" value="PIN_dom"/>
</dbReference>
<keyword evidence="3" id="KW-0540">Nuclease</keyword>
<evidence type="ECO:0000313" key="10">
    <source>
        <dbReference type="Proteomes" id="UP001059836"/>
    </source>
</evidence>
<evidence type="ECO:0000256" key="1">
    <source>
        <dbReference type="ARBA" id="ARBA00001946"/>
    </source>
</evidence>
<keyword evidence="10" id="KW-1185">Reference proteome</keyword>
<organism evidence="9 10">
    <name type="scientific">Gordonia pseudamarae</name>
    <dbReference type="NCBI Taxonomy" id="2831662"/>
    <lineage>
        <taxon>Bacteria</taxon>
        <taxon>Bacillati</taxon>
        <taxon>Actinomycetota</taxon>
        <taxon>Actinomycetes</taxon>
        <taxon>Mycobacteriales</taxon>
        <taxon>Gordoniaceae</taxon>
        <taxon>Gordonia</taxon>
    </lineage>
</organism>
<dbReference type="CDD" id="cd18732">
    <property type="entry name" value="PIN_MtVapC4-C5_like"/>
    <property type="match status" value="1"/>
</dbReference>
<comment type="similarity">
    <text evidence="7">Belongs to the PINc/VapC protein family.</text>
</comment>
<dbReference type="Gene3D" id="3.40.50.1010">
    <property type="entry name" value="5'-nuclease"/>
    <property type="match status" value="1"/>
</dbReference>
<protein>
    <submittedName>
        <fullName evidence="9">PIN domain-containing protein</fullName>
    </submittedName>
</protein>
<keyword evidence="6" id="KW-0460">Magnesium</keyword>